<dbReference type="EMBL" id="LKAJ01000020">
    <property type="protein sequence ID" value="KRG18458.1"/>
    <property type="molecule type" value="Genomic_DNA"/>
</dbReference>
<evidence type="ECO:0000313" key="5">
    <source>
        <dbReference type="Proteomes" id="UP000051497"/>
    </source>
</evidence>
<organism evidence="3">
    <name type="scientific">Candidatus Berkiella aquae</name>
    <dbReference type="NCBI Taxonomy" id="295108"/>
    <lineage>
        <taxon>Bacteria</taxon>
        <taxon>Pseudomonadati</taxon>
        <taxon>Pseudomonadota</taxon>
        <taxon>Gammaproteobacteria</taxon>
        <taxon>Candidatus Berkiellales</taxon>
        <taxon>Candidatus Berkiellaceae</taxon>
        <taxon>Candidatus Berkiella</taxon>
    </lineage>
</organism>
<feature type="transmembrane region" description="Helical" evidence="2">
    <location>
        <begin position="170"/>
        <end position="189"/>
    </location>
</feature>
<protein>
    <submittedName>
        <fullName evidence="3">Uncharacterized protein</fullName>
    </submittedName>
</protein>
<dbReference type="AlphaFoldDB" id="A0A0Q9YMH9"/>
<sequence>MPTENKPVFFAAWTINSSQDTIQKGEHTIDKSSSTSSHVEGLRNIVLSFNNDIKGMKKRDTLIITDCHLPQDWPNKIITLIERNPEATFVTFPKDLLSSKEQKRLDAILKPRREQVKQELKAKEDQKAIDNERLKQLEQDRASSRNRYLIAGALFGLGISYAIFPVFLSLTTFFVCAAGMGFGFIASMLRTSETPVSQPSTSSTATTVAADAIKATMPPTTSSSYLVNHAKRDNHKNTTDSELESTRQFIAKLR</sequence>
<evidence type="ECO:0000313" key="3">
    <source>
        <dbReference type="EMBL" id="KRG18458.1"/>
    </source>
</evidence>
<proteinExistence type="predicted"/>
<reference evidence="4" key="3">
    <citation type="submission" date="2021-06" db="EMBL/GenBank/DDBJ databases">
        <title>Genomic Description and Analysis of Intracellular Bacteria, Candidatus Berkiella cookevillensis and Candidatus Berkiella aquae.</title>
        <authorList>
            <person name="Kidane D.T."/>
            <person name="Mehari Y.T."/>
            <person name="Rice F.C."/>
            <person name="Arivett B.A."/>
            <person name="Farone A.L."/>
            <person name="Berk S.G."/>
            <person name="Farone M.B."/>
        </authorList>
    </citation>
    <scope>NUCLEOTIDE SEQUENCE</scope>
    <source>
        <strain evidence="4">HT99</strain>
    </source>
</reference>
<accession>A0A0Q9YMH9</accession>
<name>A0A0Q9YMH9_9GAMM</name>
<evidence type="ECO:0000256" key="1">
    <source>
        <dbReference type="SAM" id="Coils"/>
    </source>
</evidence>
<reference evidence="3" key="1">
    <citation type="submission" date="2015-09" db="EMBL/GenBank/DDBJ databases">
        <title>Draft Genome Sequences of Two Novel Amoeba-resistant Intranuclear Bacteria, Candidatus Berkiella cookevillensis and Candidatus Berkiella aquae.</title>
        <authorList>
            <person name="Mehari Y.T."/>
            <person name="Arivett B.A."/>
            <person name="Farone A.L."/>
            <person name="Gunderson J.H."/>
            <person name="Farone M.B."/>
        </authorList>
    </citation>
    <scope>NUCLEOTIDE SEQUENCE [LARGE SCALE GENOMIC DNA]</scope>
    <source>
        <strain evidence="3">HT99</strain>
    </source>
</reference>
<keyword evidence="1" id="KW-0175">Coiled coil</keyword>
<keyword evidence="2" id="KW-0812">Transmembrane</keyword>
<evidence type="ECO:0000256" key="2">
    <source>
        <dbReference type="SAM" id="Phobius"/>
    </source>
</evidence>
<dbReference type="EMBL" id="LKAJ02000001">
    <property type="protein sequence ID" value="MCS5709902.1"/>
    <property type="molecule type" value="Genomic_DNA"/>
</dbReference>
<dbReference type="RefSeq" id="WP_075067580.1">
    <property type="nucleotide sequence ID" value="NZ_LKAJ02000001.1"/>
</dbReference>
<keyword evidence="2" id="KW-0472">Membrane</keyword>
<gene>
    <name evidence="4" type="ORF">HT99x_000530</name>
    <name evidence="3" type="ORF">HT99x_02989</name>
</gene>
<comment type="caution">
    <text evidence="3">The sequence shown here is derived from an EMBL/GenBank/DDBJ whole genome shotgun (WGS) entry which is preliminary data.</text>
</comment>
<keyword evidence="2" id="KW-1133">Transmembrane helix</keyword>
<keyword evidence="5" id="KW-1185">Reference proteome</keyword>
<evidence type="ECO:0000313" key="4">
    <source>
        <dbReference type="EMBL" id="MCS5709902.1"/>
    </source>
</evidence>
<feature type="coiled-coil region" evidence="1">
    <location>
        <begin position="113"/>
        <end position="147"/>
    </location>
</feature>
<dbReference type="Proteomes" id="UP000051497">
    <property type="component" value="Unassembled WGS sequence"/>
</dbReference>
<reference evidence="4" key="2">
    <citation type="journal article" date="2016" name="Genome Announc.">
        <title>Draft Genome Sequences of Two Novel Amoeba-Resistant Intranuclear Bacteria, 'Candidatus Berkiella cookevillensis' and 'Candidatus Berkiella aquae'.</title>
        <authorList>
            <person name="Mehari Y.T."/>
            <person name="Arivett B.A."/>
            <person name="Farone A.L."/>
            <person name="Gunderson J.H."/>
            <person name="Farone M.B."/>
        </authorList>
    </citation>
    <scope>NUCLEOTIDE SEQUENCE</scope>
    <source>
        <strain evidence="4">HT99</strain>
    </source>
</reference>